<dbReference type="PANTHER" id="PTHR43630:SF2">
    <property type="entry name" value="GLYCOSYLTRANSFERASE"/>
    <property type="match status" value="1"/>
</dbReference>
<dbReference type="CDD" id="cd02511">
    <property type="entry name" value="Beta4Glucosyltransferase"/>
    <property type="match status" value="1"/>
</dbReference>
<dbReference type="SUPFAM" id="SSF53448">
    <property type="entry name" value="Nucleotide-diphospho-sugar transferases"/>
    <property type="match status" value="1"/>
</dbReference>
<evidence type="ECO:0000313" key="4">
    <source>
        <dbReference type="Proteomes" id="UP001246690"/>
    </source>
</evidence>
<name>A0ABY9S9X7_9ENTR</name>
<organism evidence="3 4">
    <name type="scientific">Buttiauxella selenatireducens</name>
    <dbReference type="NCBI Taxonomy" id="3073902"/>
    <lineage>
        <taxon>Bacteria</taxon>
        <taxon>Pseudomonadati</taxon>
        <taxon>Pseudomonadota</taxon>
        <taxon>Gammaproteobacteria</taxon>
        <taxon>Enterobacterales</taxon>
        <taxon>Enterobacteriaceae</taxon>
        <taxon>Buttiauxella</taxon>
    </lineage>
</organism>
<evidence type="ECO:0000259" key="2">
    <source>
        <dbReference type="Pfam" id="PF00535"/>
    </source>
</evidence>
<dbReference type="Pfam" id="PF00535">
    <property type="entry name" value="Glycos_transf_2"/>
    <property type="match status" value="1"/>
</dbReference>
<proteinExistence type="inferred from homology"/>
<dbReference type="EC" id="2.4.-.-" evidence="3"/>
<reference evidence="3 4" key="1">
    <citation type="submission" date="2023-09" db="EMBL/GenBank/DDBJ databases">
        <title>Buttiauxella selenatireducens sp. nov., isolated from the rhizosphere of Cardamine hupingshanesis.</title>
        <authorList>
            <person name="Zhang S."/>
            <person name="Xu Z."/>
            <person name="Wang H."/>
            <person name="Guo Y."/>
        </authorList>
    </citation>
    <scope>NUCLEOTIDE SEQUENCE [LARGE SCALE GENOMIC DNA]</scope>
    <source>
        <strain evidence="3 4">R73</strain>
    </source>
</reference>
<sequence>MFKLTVCLLTFNSSRLLSDVLTPLMKVADEVIIADSGSTDETINISRRFGIEPVYNKFQTHGQQMNYAITLASHDWVFCMDSDEILDDRTVSYLLALKSGESPEAGQSWRISRYWFVLGEQVRTIYPVSSPDFPVRLFNRQQAKFNDRPVDDQVTGYSHSSVIPGFVRHDTFYNLHEVFNKLNSYTTRLVVNKDITPSLTRGIFSAIGAFFKWYLFSGAWRTGRVGVVTGIYATLYSFLKYFKAWYKKGQEHKNARKESSATTSSARVSRQD</sequence>
<dbReference type="InterPro" id="IPR029044">
    <property type="entry name" value="Nucleotide-diphossugar_trans"/>
</dbReference>
<keyword evidence="4" id="KW-1185">Reference proteome</keyword>
<dbReference type="InterPro" id="IPR001173">
    <property type="entry name" value="Glyco_trans_2-like"/>
</dbReference>
<keyword evidence="3" id="KW-0808">Transferase</keyword>
<gene>
    <name evidence="3" type="ORF">RHD99_23415</name>
</gene>
<dbReference type="GO" id="GO:0016757">
    <property type="term" value="F:glycosyltransferase activity"/>
    <property type="evidence" value="ECO:0007669"/>
    <property type="project" value="UniProtKB-KW"/>
</dbReference>
<feature type="domain" description="Glycosyltransferase 2-like" evidence="2">
    <location>
        <begin position="5"/>
        <end position="97"/>
    </location>
</feature>
<dbReference type="Gene3D" id="3.90.550.10">
    <property type="entry name" value="Spore Coat Polysaccharide Biosynthesis Protein SpsA, Chain A"/>
    <property type="match status" value="1"/>
</dbReference>
<dbReference type="Proteomes" id="UP001246690">
    <property type="component" value="Chromosome"/>
</dbReference>
<protein>
    <submittedName>
        <fullName evidence="3">Glycosyltransferase family 2 protein</fullName>
        <ecNumber evidence="3">2.4.-.-</ecNumber>
    </submittedName>
</protein>
<evidence type="ECO:0000256" key="1">
    <source>
        <dbReference type="ARBA" id="ARBA00038494"/>
    </source>
</evidence>
<dbReference type="RefSeq" id="WP_309876924.1">
    <property type="nucleotide sequence ID" value="NZ_CP133838.1"/>
</dbReference>
<accession>A0ABY9S9X7</accession>
<keyword evidence="3" id="KW-0328">Glycosyltransferase</keyword>
<comment type="similarity">
    <text evidence="1">Belongs to the glycosyltransferase 2 family. WaaE/KdtX subfamily.</text>
</comment>
<dbReference type="EMBL" id="CP133838">
    <property type="protein sequence ID" value="WMY74313.1"/>
    <property type="molecule type" value="Genomic_DNA"/>
</dbReference>
<dbReference type="PANTHER" id="PTHR43630">
    <property type="entry name" value="POLY-BETA-1,6-N-ACETYL-D-GLUCOSAMINE SYNTHASE"/>
    <property type="match status" value="1"/>
</dbReference>
<evidence type="ECO:0000313" key="3">
    <source>
        <dbReference type="EMBL" id="WMY74313.1"/>
    </source>
</evidence>